<feature type="non-terminal residue" evidence="6">
    <location>
        <position position="1"/>
    </location>
</feature>
<dbReference type="InterPro" id="IPR007581">
    <property type="entry name" value="Endonuclease-V"/>
</dbReference>
<gene>
    <name evidence="6" type="ORF">OXX778_LOCUS23189</name>
</gene>
<dbReference type="GO" id="GO:0016891">
    <property type="term" value="F:RNA endonuclease activity producing 5'-phosphomonoesters, hydrolytic mechanism"/>
    <property type="evidence" value="ECO:0007669"/>
    <property type="project" value="TreeGrafter"/>
</dbReference>
<evidence type="ECO:0000256" key="5">
    <source>
        <dbReference type="ARBA" id="ARBA00022801"/>
    </source>
</evidence>
<evidence type="ECO:0000256" key="2">
    <source>
        <dbReference type="ARBA" id="ARBA00022490"/>
    </source>
</evidence>
<evidence type="ECO:0000256" key="1">
    <source>
        <dbReference type="ARBA" id="ARBA00004496"/>
    </source>
</evidence>
<keyword evidence="7" id="KW-1185">Reference proteome</keyword>
<evidence type="ECO:0000256" key="3">
    <source>
        <dbReference type="ARBA" id="ARBA00022722"/>
    </source>
</evidence>
<dbReference type="EMBL" id="CAJNOC010011494">
    <property type="protein sequence ID" value="CAF1148432.1"/>
    <property type="molecule type" value="Genomic_DNA"/>
</dbReference>
<dbReference type="GO" id="GO:0005737">
    <property type="term" value="C:cytoplasm"/>
    <property type="evidence" value="ECO:0007669"/>
    <property type="project" value="UniProtKB-SubCell"/>
</dbReference>
<reference evidence="6" key="1">
    <citation type="submission" date="2021-02" db="EMBL/GenBank/DDBJ databases">
        <authorList>
            <person name="Nowell W R."/>
        </authorList>
    </citation>
    <scope>NUCLEOTIDE SEQUENCE</scope>
    <source>
        <strain evidence="6">Ploen Becks lab</strain>
    </source>
</reference>
<proteinExistence type="predicted"/>
<accession>A0A814SJL2</accession>
<dbReference type="Proteomes" id="UP000663879">
    <property type="component" value="Unassembled WGS sequence"/>
</dbReference>
<keyword evidence="5" id="KW-0378">Hydrolase</keyword>
<evidence type="ECO:0000313" key="7">
    <source>
        <dbReference type="Proteomes" id="UP000663879"/>
    </source>
</evidence>
<name>A0A814SJL2_9BILA</name>
<dbReference type="Pfam" id="PF04493">
    <property type="entry name" value="Endonuclease_5"/>
    <property type="match status" value="1"/>
</dbReference>
<dbReference type="OrthoDB" id="20018at2759"/>
<protein>
    <submittedName>
        <fullName evidence="6">Uncharacterized protein</fullName>
    </submittedName>
</protein>
<sequence length="86" mass="10052">KNRIKNELKKAGDYFELRSRLESDNSLLGYCYRSTDQSSNPVYVSIGNKISWSTCLWILKLVAKKCRIPEPIRQADLLTRDFLRNL</sequence>
<dbReference type="PANTHER" id="PTHR28511">
    <property type="entry name" value="ENDONUCLEASE V"/>
    <property type="match status" value="1"/>
</dbReference>
<keyword evidence="2" id="KW-0963">Cytoplasm</keyword>
<comment type="caution">
    <text evidence="6">The sequence shown here is derived from an EMBL/GenBank/DDBJ whole genome shotgun (WGS) entry which is preliminary data.</text>
</comment>
<dbReference type="GO" id="GO:0006281">
    <property type="term" value="P:DNA repair"/>
    <property type="evidence" value="ECO:0007669"/>
    <property type="project" value="InterPro"/>
</dbReference>
<organism evidence="6 7">
    <name type="scientific">Brachionus calyciflorus</name>
    <dbReference type="NCBI Taxonomy" id="104777"/>
    <lineage>
        <taxon>Eukaryota</taxon>
        <taxon>Metazoa</taxon>
        <taxon>Spiralia</taxon>
        <taxon>Gnathifera</taxon>
        <taxon>Rotifera</taxon>
        <taxon>Eurotatoria</taxon>
        <taxon>Monogononta</taxon>
        <taxon>Pseudotrocha</taxon>
        <taxon>Ploima</taxon>
        <taxon>Brachionidae</taxon>
        <taxon>Brachionus</taxon>
    </lineage>
</organism>
<dbReference type="AlphaFoldDB" id="A0A814SJL2"/>
<evidence type="ECO:0000313" key="6">
    <source>
        <dbReference type="EMBL" id="CAF1148432.1"/>
    </source>
</evidence>
<dbReference type="GO" id="GO:0005730">
    <property type="term" value="C:nucleolus"/>
    <property type="evidence" value="ECO:0007669"/>
    <property type="project" value="TreeGrafter"/>
</dbReference>
<keyword evidence="3" id="KW-0540">Nuclease</keyword>
<dbReference type="PANTHER" id="PTHR28511:SF1">
    <property type="entry name" value="ENDONUCLEASE V"/>
    <property type="match status" value="1"/>
</dbReference>
<keyword evidence="4" id="KW-0255">Endonuclease</keyword>
<evidence type="ECO:0000256" key="4">
    <source>
        <dbReference type="ARBA" id="ARBA00022759"/>
    </source>
</evidence>
<dbReference type="GO" id="GO:0003727">
    <property type="term" value="F:single-stranded RNA binding"/>
    <property type="evidence" value="ECO:0007669"/>
    <property type="project" value="TreeGrafter"/>
</dbReference>
<comment type="subcellular location">
    <subcellularLocation>
        <location evidence="1">Cytoplasm</location>
    </subcellularLocation>
</comment>
<dbReference type="Gene3D" id="3.30.2170.10">
    <property type="entry name" value="archaeoglobus fulgidus dsm 4304 superfamily"/>
    <property type="match status" value="1"/>
</dbReference>